<organism evidence="1 2">
    <name type="scientific">Persea americana</name>
    <name type="common">Avocado</name>
    <dbReference type="NCBI Taxonomy" id="3435"/>
    <lineage>
        <taxon>Eukaryota</taxon>
        <taxon>Viridiplantae</taxon>
        <taxon>Streptophyta</taxon>
        <taxon>Embryophyta</taxon>
        <taxon>Tracheophyta</taxon>
        <taxon>Spermatophyta</taxon>
        <taxon>Magnoliopsida</taxon>
        <taxon>Magnoliidae</taxon>
        <taxon>Laurales</taxon>
        <taxon>Lauraceae</taxon>
        <taxon>Persea</taxon>
    </lineage>
</organism>
<keyword evidence="2" id="KW-1185">Reference proteome</keyword>
<name>A0ACC2MQW5_PERAE</name>
<evidence type="ECO:0000313" key="1">
    <source>
        <dbReference type="EMBL" id="KAJ8648079.1"/>
    </source>
</evidence>
<protein>
    <submittedName>
        <fullName evidence="1">Uncharacterized protein</fullName>
    </submittedName>
</protein>
<reference evidence="1 2" key="1">
    <citation type="journal article" date="2022" name="Hortic Res">
        <title>A haplotype resolved chromosomal level avocado genome allows analysis of novel avocado genes.</title>
        <authorList>
            <person name="Nath O."/>
            <person name="Fletcher S.J."/>
            <person name="Hayward A."/>
            <person name="Shaw L.M."/>
            <person name="Masouleh A.K."/>
            <person name="Furtado A."/>
            <person name="Henry R.J."/>
            <person name="Mitter N."/>
        </authorList>
    </citation>
    <scope>NUCLEOTIDE SEQUENCE [LARGE SCALE GENOMIC DNA]</scope>
    <source>
        <strain evidence="2">cv. Hass</strain>
    </source>
</reference>
<proteinExistence type="predicted"/>
<sequence length="713" mass="79863">MAKECVVQGSEMQQQLGQANEDVRAANNHIKDSQKENSRVLEEIEEMKAVANDQVIVEIEEMKKAAADANLGPNEALLAQIQVNESCKIEKVCVKDLEQGYVESAEEREEAGQLEIEAVQKQSGLNVEALSFAAKETKRLKQELSLAIKEKNKALREAEDAMIAVEANSKQVEDLSLELSSLKKLLKAANISLTVSEKLRDSNVEMESNQANELLALSSSTIDPQMPKVQKSKNVESELVENASIEKLELELKNAKDRESQAMGFLSESKIRIEVLKVELERAKESEAKMLESLISQTKQFEETKISLEEAKLEIASLYENIGSLRNGSRALDESHQYSKIGELDKTVKMLKNELKFATEAEENSRKAMDGLAFALKEVTTEANQVKEKLASALSELEDVRVEAAYSKQTVKSTDDKFQVLLDEARREIDFYKQAVEILKQETEESTISWNVTEGGLLTYIKKSDAEIASLKEENRKLAGSLKEAKEEIKMAHVEIRNLRDIVKQAVNEATVAKEVAEIARTENSQLKDNLSDVSSALESITKENERLKKKENAALDNFKELMSLNDTTSTTTLSKTGSLPVPKSVDAEPEARRKAKAKENKERKEAIKFSLVRSKEKKFLQLENIHKRHNEASLNSDALEASTIDSLSSPEHSISPLALTDDGETSKWDDLDHNDEGGRIDDFENDGSSLTRPRKKKTLLKQFRTFLRRKSC</sequence>
<accession>A0ACC2MQW5</accession>
<evidence type="ECO:0000313" key="2">
    <source>
        <dbReference type="Proteomes" id="UP001234297"/>
    </source>
</evidence>
<dbReference type="Proteomes" id="UP001234297">
    <property type="component" value="Chromosome 1"/>
</dbReference>
<dbReference type="EMBL" id="CM056809">
    <property type="protein sequence ID" value="KAJ8648079.1"/>
    <property type="molecule type" value="Genomic_DNA"/>
</dbReference>
<gene>
    <name evidence="1" type="ORF">MRB53_001102</name>
</gene>
<comment type="caution">
    <text evidence="1">The sequence shown here is derived from an EMBL/GenBank/DDBJ whole genome shotgun (WGS) entry which is preliminary data.</text>
</comment>